<organism evidence="4 5">
    <name type="scientific">Antrodiella citrinella</name>
    <dbReference type="NCBI Taxonomy" id="2447956"/>
    <lineage>
        <taxon>Eukaryota</taxon>
        <taxon>Fungi</taxon>
        <taxon>Dikarya</taxon>
        <taxon>Basidiomycota</taxon>
        <taxon>Agaricomycotina</taxon>
        <taxon>Agaricomycetes</taxon>
        <taxon>Polyporales</taxon>
        <taxon>Steccherinaceae</taxon>
        <taxon>Antrodiella</taxon>
    </lineage>
</organism>
<sequence>MPPLLLRRMKRRTTVSLFPQIYRIRLGPHSKSLRTDIQDVMMINHISPFVWTETLLPLMEKTAKEEGSDVRIINVASVTVRFLPDTIRFRNREDFNDEHRGWFAKLSELKRYSRSKLATILFTKELQRRLDEQDIPIICLSVHPGTINTEGNQNITRQQGRYLGHIGSFVLNHLTTSSEEGAYNHVFTAVAPVVREQAEKYKGAFLMPRGNITEKIIAPAEDMELAKELWETTETLLREIGVER</sequence>
<keyword evidence="5" id="KW-1185">Reference proteome</keyword>
<evidence type="ECO:0000256" key="1">
    <source>
        <dbReference type="ARBA" id="ARBA00006484"/>
    </source>
</evidence>
<evidence type="ECO:0000256" key="2">
    <source>
        <dbReference type="ARBA" id="ARBA00022857"/>
    </source>
</evidence>
<evidence type="ECO:0008006" key="6">
    <source>
        <dbReference type="Google" id="ProtNLM"/>
    </source>
</evidence>
<evidence type="ECO:0000313" key="4">
    <source>
        <dbReference type="EMBL" id="THH19385.1"/>
    </source>
</evidence>
<reference evidence="4 5" key="1">
    <citation type="submission" date="2019-02" db="EMBL/GenBank/DDBJ databases">
        <title>Genome sequencing of the rare red list fungi Antrodiella citrinella (Flaviporus citrinellus).</title>
        <authorList>
            <person name="Buettner E."/>
            <person name="Kellner H."/>
        </authorList>
    </citation>
    <scope>NUCLEOTIDE SEQUENCE [LARGE SCALE GENOMIC DNA]</scope>
    <source>
        <strain evidence="4 5">DSM 108506</strain>
    </source>
</reference>
<dbReference type="OrthoDB" id="191139at2759"/>
<dbReference type="PANTHER" id="PTHR24320:SF282">
    <property type="entry name" value="WW DOMAIN-CONTAINING OXIDOREDUCTASE"/>
    <property type="match status" value="1"/>
</dbReference>
<gene>
    <name evidence="4" type="ORF">EUX98_g8787</name>
</gene>
<dbReference type="PANTHER" id="PTHR24320">
    <property type="entry name" value="RETINOL DEHYDROGENASE"/>
    <property type="match status" value="1"/>
</dbReference>
<comment type="caution">
    <text evidence="4">The sequence shown here is derived from an EMBL/GenBank/DDBJ whole genome shotgun (WGS) entry which is preliminary data.</text>
</comment>
<keyword evidence="3" id="KW-0560">Oxidoreductase</keyword>
<dbReference type="SUPFAM" id="SSF51735">
    <property type="entry name" value="NAD(P)-binding Rossmann-fold domains"/>
    <property type="match status" value="1"/>
</dbReference>
<dbReference type="InterPro" id="IPR036291">
    <property type="entry name" value="NAD(P)-bd_dom_sf"/>
</dbReference>
<dbReference type="Gene3D" id="3.40.50.720">
    <property type="entry name" value="NAD(P)-binding Rossmann-like Domain"/>
    <property type="match status" value="1"/>
</dbReference>
<accession>A0A4S4M390</accession>
<comment type="similarity">
    <text evidence="1">Belongs to the short-chain dehydrogenases/reductases (SDR) family.</text>
</comment>
<keyword evidence="2" id="KW-0521">NADP</keyword>
<dbReference type="Proteomes" id="UP000308730">
    <property type="component" value="Unassembled WGS sequence"/>
</dbReference>
<dbReference type="GO" id="GO:0016491">
    <property type="term" value="F:oxidoreductase activity"/>
    <property type="evidence" value="ECO:0007669"/>
    <property type="project" value="UniProtKB-KW"/>
</dbReference>
<proteinExistence type="inferred from homology"/>
<dbReference type="AlphaFoldDB" id="A0A4S4M390"/>
<evidence type="ECO:0000256" key="3">
    <source>
        <dbReference type="ARBA" id="ARBA00023002"/>
    </source>
</evidence>
<protein>
    <recommendedName>
        <fullName evidence="6">NAD(P)-binding protein</fullName>
    </recommendedName>
</protein>
<dbReference type="EMBL" id="SGPM01000542">
    <property type="protein sequence ID" value="THH19385.1"/>
    <property type="molecule type" value="Genomic_DNA"/>
</dbReference>
<evidence type="ECO:0000313" key="5">
    <source>
        <dbReference type="Proteomes" id="UP000308730"/>
    </source>
</evidence>
<name>A0A4S4M390_9APHY</name>